<dbReference type="SUPFAM" id="SSF48452">
    <property type="entry name" value="TPR-like"/>
    <property type="match status" value="1"/>
</dbReference>
<comment type="caution">
    <text evidence="2">The sequence shown here is derived from an EMBL/GenBank/DDBJ whole genome shotgun (WGS) entry which is preliminary data.</text>
</comment>
<feature type="repeat" description="TPR" evidence="1">
    <location>
        <begin position="226"/>
        <end position="259"/>
    </location>
</feature>
<dbReference type="RefSeq" id="WP_184807337.1">
    <property type="nucleotide sequence ID" value="NZ_JACIIZ010000020.1"/>
</dbReference>
<dbReference type="EMBL" id="JACIIZ010000020">
    <property type="protein sequence ID" value="MBB6254817.1"/>
    <property type="molecule type" value="Genomic_DNA"/>
</dbReference>
<evidence type="ECO:0000256" key="1">
    <source>
        <dbReference type="PROSITE-ProRule" id="PRU00339"/>
    </source>
</evidence>
<reference evidence="2 3" key="1">
    <citation type="submission" date="2020-08" db="EMBL/GenBank/DDBJ databases">
        <title>Genomic Encyclopedia of Type Strains, Phase IV (KMG-IV): sequencing the most valuable type-strain genomes for metagenomic binning, comparative biology and taxonomic classification.</title>
        <authorList>
            <person name="Goeker M."/>
        </authorList>
    </citation>
    <scope>NUCLEOTIDE SEQUENCE [LARGE SCALE GENOMIC DNA]</scope>
    <source>
        <strain evidence="2 3">DSM 22198</strain>
    </source>
</reference>
<keyword evidence="1" id="KW-0802">TPR repeat</keyword>
<dbReference type="InterPro" id="IPR019734">
    <property type="entry name" value="TPR_rpt"/>
</dbReference>
<evidence type="ECO:0000313" key="2">
    <source>
        <dbReference type="EMBL" id="MBB6254817.1"/>
    </source>
</evidence>
<dbReference type="InterPro" id="IPR011990">
    <property type="entry name" value="TPR-like_helical_dom_sf"/>
</dbReference>
<keyword evidence="3" id="KW-1185">Reference proteome</keyword>
<dbReference type="Proteomes" id="UP000539175">
    <property type="component" value="Unassembled WGS sequence"/>
</dbReference>
<gene>
    <name evidence="2" type="ORF">FHS74_005408</name>
</gene>
<proteinExistence type="predicted"/>
<protein>
    <submittedName>
        <fullName evidence="2">Tetratricopeptide (TPR) repeat protein</fullName>
    </submittedName>
</protein>
<dbReference type="PROSITE" id="PS50005">
    <property type="entry name" value="TPR"/>
    <property type="match status" value="1"/>
</dbReference>
<dbReference type="AlphaFoldDB" id="A0A7X0EFB3"/>
<name>A0A7X0EFB3_9PROT</name>
<evidence type="ECO:0000313" key="3">
    <source>
        <dbReference type="Proteomes" id="UP000539175"/>
    </source>
</evidence>
<accession>A0A7X0EFB3</accession>
<dbReference type="Gene3D" id="1.25.40.10">
    <property type="entry name" value="Tetratricopeptide repeat domain"/>
    <property type="match status" value="2"/>
</dbReference>
<organism evidence="2 3">
    <name type="scientific">Nitrospirillum iridis</name>
    <dbReference type="NCBI Taxonomy" id="765888"/>
    <lineage>
        <taxon>Bacteria</taxon>
        <taxon>Pseudomonadati</taxon>
        <taxon>Pseudomonadota</taxon>
        <taxon>Alphaproteobacteria</taxon>
        <taxon>Rhodospirillales</taxon>
        <taxon>Azospirillaceae</taxon>
        <taxon>Nitrospirillum</taxon>
    </lineage>
</organism>
<sequence>MAGDGMSLAQALSTAVGHHGAGRLDEAESLYNAILVQVPDQVDALHLRGVLTLQRAGTDTQHLEAGVALIRRAHALPAARSVPDIAANLARGLAALAEARQRAGQPGRALEAWLEMDALGTPLPPHVRLALADALAGIGAAIEAEGHYRALAQMEPVALPARTGLARLLARRGQAGAALAVLDALPPLGAASASAHRLRAELLAPGAPDVAAALLIVLDATVGADADTHHIWGRLFQARGDIAEARARYAQALALDPAHAAARLAHAVACLRLGAWRDGFADLAWRWMRPATTRRHGAIPLWENASQDIAGRRLLVWDEVEEDALPHLARLLPLVRDRGIDVVVEVPPGWAALLPTGPGQALAGIAVATRGRDAVRADFQVPLQELPDRLALWDATAFWAGPYLAAPAGAASIPAGRTVAVADTHPRPPLPTGIIPVPLAPPAPDAPQGWAELAATLTAVDAVALPAGMLAHLAGALGRPGIVLVPPDADWRWPAAGPRSPWYPTLRLVHGVIWPATLDLESPA</sequence>